<dbReference type="GeneTree" id="ENSGT00940000165151"/>
<dbReference type="InterPro" id="IPR013320">
    <property type="entry name" value="ConA-like_dom_sf"/>
</dbReference>
<evidence type="ECO:0000313" key="8">
    <source>
        <dbReference type="Proteomes" id="UP000472263"/>
    </source>
</evidence>
<dbReference type="InterPro" id="IPR001870">
    <property type="entry name" value="B30.2/SPRY"/>
</dbReference>
<dbReference type="InParanoid" id="A0A667XVB7"/>
<dbReference type="GO" id="GO:0005737">
    <property type="term" value="C:cytoplasm"/>
    <property type="evidence" value="ECO:0007669"/>
    <property type="project" value="UniProtKB-ARBA"/>
</dbReference>
<organism evidence="7 8">
    <name type="scientific">Myripristis murdjan</name>
    <name type="common">pinecone soldierfish</name>
    <dbReference type="NCBI Taxonomy" id="586833"/>
    <lineage>
        <taxon>Eukaryota</taxon>
        <taxon>Metazoa</taxon>
        <taxon>Chordata</taxon>
        <taxon>Craniata</taxon>
        <taxon>Vertebrata</taxon>
        <taxon>Euteleostomi</taxon>
        <taxon>Actinopterygii</taxon>
        <taxon>Neopterygii</taxon>
        <taxon>Teleostei</taxon>
        <taxon>Neoteleostei</taxon>
        <taxon>Acanthomorphata</taxon>
        <taxon>Holocentriformes</taxon>
        <taxon>Holocentridae</taxon>
        <taxon>Myripristis</taxon>
    </lineage>
</organism>
<dbReference type="InterPro" id="IPR013083">
    <property type="entry name" value="Znf_RING/FYVE/PHD"/>
</dbReference>
<dbReference type="SMART" id="SM00184">
    <property type="entry name" value="RING"/>
    <property type="match status" value="1"/>
</dbReference>
<gene>
    <name evidence="7" type="primary">trim107</name>
</gene>
<proteinExistence type="predicted"/>
<evidence type="ECO:0000313" key="7">
    <source>
        <dbReference type="Ensembl" id="ENSMMDP00005015999.1"/>
    </source>
</evidence>
<evidence type="ECO:0000256" key="3">
    <source>
        <dbReference type="ARBA" id="ARBA00022833"/>
    </source>
</evidence>
<feature type="domain" description="RING-type" evidence="5">
    <location>
        <begin position="18"/>
        <end position="58"/>
    </location>
</feature>
<keyword evidence="1" id="KW-0479">Metal-binding</keyword>
<dbReference type="Pfam" id="PF15227">
    <property type="entry name" value="zf-C3HC4_4"/>
    <property type="match status" value="1"/>
</dbReference>
<dbReference type="PROSITE" id="PS00518">
    <property type="entry name" value="ZF_RING_1"/>
    <property type="match status" value="1"/>
</dbReference>
<dbReference type="InterPro" id="IPR051051">
    <property type="entry name" value="E3_ubiq-ligase_TRIM/RNF"/>
</dbReference>
<dbReference type="SMART" id="SM00589">
    <property type="entry name" value="PRY"/>
    <property type="match status" value="1"/>
</dbReference>
<dbReference type="PANTHER" id="PTHR25465">
    <property type="entry name" value="B-BOX DOMAIN CONTAINING"/>
    <property type="match status" value="1"/>
</dbReference>
<dbReference type="InterPro" id="IPR003879">
    <property type="entry name" value="Butyrophylin_SPRY"/>
</dbReference>
<dbReference type="FunCoup" id="A0A667XVB7">
    <property type="interactions" value="106"/>
</dbReference>
<protein>
    <submittedName>
        <fullName evidence="7">Tripartite motif containing 107</fullName>
    </submittedName>
</protein>
<dbReference type="Gene3D" id="3.30.40.10">
    <property type="entry name" value="Zinc/RING finger domain, C3HC4 (zinc finger)"/>
    <property type="match status" value="1"/>
</dbReference>
<name>A0A667XVB7_9TELE</name>
<dbReference type="PANTHER" id="PTHR25465:SF31">
    <property type="entry name" value="RING-TYPE DOMAIN-CONTAINING PROTEIN"/>
    <property type="match status" value="1"/>
</dbReference>
<dbReference type="Ensembl" id="ENSMMDT00005016424.1">
    <property type="protein sequence ID" value="ENSMMDP00005015999.1"/>
    <property type="gene ID" value="ENSMMDG00005008120.1"/>
</dbReference>
<keyword evidence="2 4" id="KW-0863">Zinc-finger</keyword>
<dbReference type="PRINTS" id="PR01407">
    <property type="entry name" value="BUTYPHLNCDUF"/>
</dbReference>
<dbReference type="InterPro" id="IPR006574">
    <property type="entry name" value="PRY"/>
</dbReference>
<dbReference type="InterPro" id="IPR043136">
    <property type="entry name" value="B30.2/SPRY_sf"/>
</dbReference>
<reference evidence="7" key="2">
    <citation type="submission" date="2025-08" db="UniProtKB">
        <authorList>
            <consortium name="Ensembl"/>
        </authorList>
    </citation>
    <scope>IDENTIFICATION</scope>
</reference>
<dbReference type="SUPFAM" id="SSF49899">
    <property type="entry name" value="Concanavalin A-like lectins/glucanases"/>
    <property type="match status" value="1"/>
</dbReference>
<dbReference type="GO" id="GO:0008270">
    <property type="term" value="F:zinc ion binding"/>
    <property type="evidence" value="ECO:0007669"/>
    <property type="project" value="UniProtKB-KW"/>
</dbReference>
<feature type="domain" description="B30.2/SPRY" evidence="6">
    <location>
        <begin position="227"/>
        <end position="421"/>
    </location>
</feature>
<sequence>SVYRGSEELEPLALELTCPICLLLFSDPVSLPCGHIYCFACLEKMGAGLDQHCCPECQAEYRGTRSLVKNFKVRSIVETYRATSNANGFQIGSGCTDEPFSLDKKQGNAKAKERAAKLLEQIIDMSLSYSADVTKLIEEELGPGEAGICSRVSLASELSEQLRQTVNRAESLLTEPDGTVFSEELQILRPQIEELMAKPLKEEEDLVESKINPVQACSKLEQMNAELRKGFGEIQRSLRGILNPSEVTFDPETAHPNLVLSDDLKTVTFSPTKQPYPPSPQRFSSFFQVLSSQTFYGGDHCWVVELEGSPWIIGVCYGGKLARSGLPSALESSHNSWCLMWHDNLLTAFERGHGVPLKRTTASRRLEIRLSFKTHRLSFYNVSPSSGKTHVYTFKANLTEPVHLAYRMMSGQAKARATIGA</sequence>
<dbReference type="InterPro" id="IPR017907">
    <property type="entry name" value="Znf_RING_CS"/>
</dbReference>
<evidence type="ECO:0000259" key="6">
    <source>
        <dbReference type="PROSITE" id="PS50188"/>
    </source>
</evidence>
<evidence type="ECO:0000259" key="5">
    <source>
        <dbReference type="PROSITE" id="PS50089"/>
    </source>
</evidence>
<dbReference type="PROSITE" id="PS50188">
    <property type="entry name" value="B302_SPRY"/>
    <property type="match status" value="1"/>
</dbReference>
<accession>A0A667XVB7</accession>
<dbReference type="SUPFAM" id="SSF57850">
    <property type="entry name" value="RING/U-box"/>
    <property type="match status" value="1"/>
</dbReference>
<dbReference type="InterPro" id="IPR001841">
    <property type="entry name" value="Znf_RING"/>
</dbReference>
<dbReference type="PROSITE" id="PS50089">
    <property type="entry name" value="ZF_RING_2"/>
    <property type="match status" value="1"/>
</dbReference>
<keyword evidence="3" id="KW-0862">Zinc</keyword>
<evidence type="ECO:0000256" key="2">
    <source>
        <dbReference type="ARBA" id="ARBA00022771"/>
    </source>
</evidence>
<dbReference type="AlphaFoldDB" id="A0A667XVB7"/>
<evidence type="ECO:0000256" key="1">
    <source>
        <dbReference type="ARBA" id="ARBA00022723"/>
    </source>
</evidence>
<evidence type="ECO:0000256" key="4">
    <source>
        <dbReference type="PROSITE-ProRule" id="PRU00175"/>
    </source>
</evidence>
<keyword evidence="8" id="KW-1185">Reference proteome</keyword>
<dbReference type="Pfam" id="PF13765">
    <property type="entry name" value="PRY"/>
    <property type="match status" value="1"/>
</dbReference>
<reference evidence="7" key="1">
    <citation type="submission" date="2019-06" db="EMBL/GenBank/DDBJ databases">
        <authorList>
            <consortium name="Wellcome Sanger Institute Data Sharing"/>
        </authorList>
    </citation>
    <scope>NUCLEOTIDE SEQUENCE [LARGE SCALE GENOMIC DNA]</scope>
</reference>
<dbReference type="Gene3D" id="2.60.120.920">
    <property type="match status" value="1"/>
</dbReference>
<dbReference type="Proteomes" id="UP000472263">
    <property type="component" value="Chromosome 5"/>
</dbReference>
<reference evidence="7" key="3">
    <citation type="submission" date="2025-09" db="UniProtKB">
        <authorList>
            <consortium name="Ensembl"/>
        </authorList>
    </citation>
    <scope>IDENTIFICATION</scope>
</reference>